<keyword evidence="7 13" id="KW-0472">Membrane</keyword>
<dbReference type="InterPro" id="IPR001105">
    <property type="entry name" value="Thbox_rcpt"/>
</dbReference>
<evidence type="ECO:0000256" key="1">
    <source>
        <dbReference type="ARBA" id="ARBA00004651"/>
    </source>
</evidence>
<reference evidence="15" key="2">
    <citation type="submission" date="2025-09" db="UniProtKB">
        <authorList>
            <consortium name="Ensembl"/>
        </authorList>
    </citation>
    <scope>IDENTIFICATION</scope>
</reference>
<feature type="transmembrane region" description="Helical" evidence="13">
    <location>
        <begin position="143"/>
        <end position="163"/>
    </location>
</feature>
<dbReference type="PANTHER" id="PTHR11866:SF16">
    <property type="entry name" value="PROSTAGLANDIN E2 RECEPTOR EP4 SUBTYPE-LIKE PROTEIN"/>
    <property type="match status" value="1"/>
</dbReference>
<name>S4RUL0_PETMA</name>
<comment type="similarity">
    <text evidence="12">Belongs to the G-protein coupled receptor 1 family.</text>
</comment>
<evidence type="ECO:0000256" key="13">
    <source>
        <dbReference type="SAM" id="Phobius"/>
    </source>
</evidence>
<feature type="transmembrane region" description="Helical" evidence="13">
    <location>
        <begin position="101"/>
        <end position="122"/>
    </location>
</feature>
<evidence type="ECO:0000256" key="9">
    <source>
        <dbReference type="ARBA" id="ARBA00023180"/>
    </source>
</evidence>
<organism evidence="15">
    <name type="scientific">Petromyzon marinus</name>
    <name type="common">Sea lamprey</name>
    <dbReference type="NCBI Taxonomy" id="7757"/>
    <lineage>
        <taxon>Eukaryota</taxon>
        <taxon>Metazoa</taxon>
        <taxon>Chordata</taxon>
        <taxon>Craniata</taxon>
        <taxon>Vertebrata</taxon>
        <taxon>Cyclostomata</taxon>
        <taxon>Hyperoartia</taxon>
        <taxon>Petromyzontiformes</taxon>
        <taxon>Petromyzontidae</taxon>
        <taxon>Petromyzon</taxon>
    </lineage>
</organism>
<evidence type="ECO:0000256" key="7">
    <source>
        <dbReference type="ARBA" id="ARBA00023136"/>
    </source>
</evidence>
<keyword evidence="3" id="KW-1003">Cell membrane</keyword>
<dbReference type="AlphaFoldDB" id="S4RUL0"/>
<comment type="subcellular location">
    <subcellularLocation>
        <location evidence="1">Cell membrane</location>
        <topology evidence="1">Multi-pass membrane protein</topology>
    </subcellularLocation>
</comment>
<proteinExistence type="inferred from homology"/>
<dbReference type="InterPro" id="IPR017452">
    <property type="entry name" value="GPCR_Rhodpsn_7TM"/>
</dbReference>
<dbReference type="GO" id="GO:0005886">
    <property type="term" value="C:plasma membrane"/>
    <property type="evidence" value="ECO:0007669"/>
    <property type="project" value="UniProtKB-SubCell"/>
</dbReference>
<evidence type="ECO:0000256" key="11">
    <source>
        <dbReference type="ARBA" id="ARBA00029815"/>
    </source>
</evidence>
<keyword evidence="5 13" id="KW-1133">Transmembrane helix</keyword>
<keyword evidence="10 12" id="KW-0807">Transducer</keyword>
<dbReference type="GO" id="GO:0007189">
    <property type="term" value="P:adenylate cyclase-activating G protein-coupled receptor signaling pathway"/>
    <property type="evidence" value="ECO:0007669"/>
    <property type="project" value="TreeGrafter"/>
</dbReference>
<feature type="transmembrane region" description="Helical" evidence="13">
    <location>
        <begin position="58"/>
        <end position="81"/>
    </location>
</feature>
<dbReference type="PRINTS" id="PR00237">
    <property type="entry name" value="GPCRRHODOPSN"/>
</dbReference>
<evidence type="ECO:0000256" key="3">
    <source>
        <dbReference type="ARBA" id="ARBA00022475"/>
    </source>
</evidence>
<dbReference type="PROSITE" id="PS00237">
    <property type="entry name" value="G_PROTEIN_RECEP_F1_1"/>
    <property type="match status" value="1"/>
</dbReference>
<protein>
    <recommendedName>
        <fullName evidence="2">Thromboxane A2 receptor</fullName>
    </recommendedName>
    <alternativeName>
        <fullName evidence="11">Prostanoid TP receptor</fullName>
    </alternativeName>
</protein>
<dbReference type="SUPFAM" id="SSF81321">
    <property type="entry name" value="Family A G protein-coupled receptor-like"/>
    <property type="match status" value="1"/>
</dbReference>
<dbReference type="Ensembl" id="ENSPMAT00000008939.1">
    <property type="protein sequence ID" value="ENSPMAP00000008900.1"/>
    <property type="gene ID" value="ENSPMAG00000008094.1"/>
</dbReference>
<dbReference type="GeneTree" id="ENSGT01050000244902"/>
<feature type="transmembrane region" description="Helical" evidence="13">
    <location>
        <begin position="25"/>
        <end position="46"/>
    </location>
</feature>
<feature type="transmembrane region" description="Helical" evidence="13">
    <location>
        <begin position="255"/>
        <end position="275"/>
    </location>
</feature>
<dbReference type="GO" id="GO:0007204">
    <property type="term" value="P:positive regulation of cytosolic calcium ion concentration"/>
    <property type="evidence" value="ECO:0007669"/>
    <property type="project" value="TreeGrafter"/>
</dbReference>
<dbReference type="InterPro" id="IPR000276">
    <property type="entry name" value="GPCR_Rhodpsn"/>
</dbReference>
<keyword evidence="4 12" id="KW-0812">Transmembrane</keyword>
<sequence length="276" mass="29753">PSPSHASTMPGFDKNSTFIPPTYNATSSAVVFTVGVSGNIIALALLLSARRATKRTAFYALVFGLTLTDLLGSSLTGPVPLTAYAHNKTVVALGGHALCGYLSFMLLFFGVATLAILCAMAVERYLSIGHPYLYERVVRRASAWTAIRLSYLLSLALCLPPLLGFGQVKLYEPGTWCYVDMKASGGWDAAYSVLYAAILAALCLTIIVCNASVMHGLLKMMNRKRKRSLHAAPACGNAAPRFLKHRRRILRGEEANNLVLLVLITITSLTCTIPLT</sequence>
<dbReference type="OMA" id="CSVSPFV"/>
<dbReference type="Gene3D" id="1.20.1070.10">
    <property type="entry name" value="Rhodopsin 7-helix transmembrane proteins"/>
    <property type="match status" value="1"/>
</dbReference>
<keyword evidence="6 12" id="KW-0297">G-protein coupled receptor</keyword>
<evidence type="ECO:0000256" key="10">
    <source>
        <dbReference type="ARBA" id="ARBA00023224"/>
    </source>
</evidence>
<feature type="transmembrane region" description="Helical" evidence="13">
    <location>
        <begin position="193"/>
        <end position="218"/>
    </location>
</feature>
<dbReference type="STRING" id="7757.ENSPMAP00000008900"/>
<accession>S4RUL0</accession>
<dbReference type="Pfam" id="PF00001">
    <property type="entry name" value="7tm_1"/>
    <property type="match status" value="1"/>
</dbReference>
<dbReference type="InterPro" id="IPR008365">
    <property type="entry name" value="Prostanoid_rcpt"/>
</dbReference>
<evidence type="ECO:0000313" key="15">
    <source>
        <dbReference type="Ensembl" id="ENSPMAP00000008900.1"/>
    </source>
</evidence>
<evidence type="ECO:0000256" key="6">
    <source>
        <dbReference type="ARBA" id="ARBA00023040"/>
    </source>
</evidence>
<dbReference type="PRINTS" id="PR00429">
    <property type="entry name" value="THROMBOXANER"/>
</dbReference>
<dbReference type="PRINTS" id="PR01788">
    <property type="entry name" value="PROSTANOIDR"/>
</dbReference>
<reference evidence="15" key="1">
    <citation type="submission" date="2025-08" db="UniProtKB">
        <authorList>
            <consortium name="Ensembl"/>
        </authorList>
    </citation>
    <scope>IDENTIFICATION</scope>
</reference>
<dbReference type="PROSITE" id="PS50262">
    <property type="entry name" value="G_PROTEIN_RECEP_F1_2"/>
    <property type="match status" value="1"/>
</dbReference>
<evidence type="ECO:0000256" key="12">
    <source>
        <dbReference type="RuleBase" id="RU000688"/>
    </source>
</evidence>
<evidence type="ECO:0000256" key="5">
    <source>
        <dbReference type="ARBA" id="ARBA00022989"/>
    </source>
</evidence>
<evidence type="ECO:0000256" key="4">
    <source>
        <dbReference type="ARBA" id="ARBA00022692"/>
    </source>
</evidence>
<evidence type="ECO:0000256" key="2">
    <source>
        <dbReference type="ARBA" id="ARBA00017628"/>
    </source>
</evidence>
<dbReference type="GO" id="GO:0006954">
    <property type="term" value="P:inflammatory response"/>
    <property type="evidence" value="ECO:0007669"/>
    <property type="project" value="TreeGrafter"/>
</dbReference>
<keyword evidence="8 12" id="KW-0675">Receptor</keyword>
<dbReference type="PANTHER" id="PTHR11866">
    <property type="entry name" value="G-PROTEIN COUPLED RECEPTOR FAMILY 1 MEMBER"/>
    <property type="match status" value="1"/>
</dbReference>
<dbReference type="HOGENOM" id="CLU_045991_0_1_1"/>
<dbReference type="GO" id="GO:0004960">
    <property type="term" value="F:thromboxane receptor activity"/>
    <property type="evidence" value="ECO:0007669"/>
    <property type="project" value="InterPro"/>
</dbReference>
<keyword evidence="9" id="KW-0325">Glycoprotein</keyword>
<evidence type="ECO:0000259" key="14">
    <source>
        <dbReference type="PROSITE" id="PS50262"/>
    </source>
</evidence>
<feature type="domain" description="G-protein coupled receptors family 1 profile" evidence="14">
    <location>
        <begin position="38"/>
        <end position="276"/>
    </location>
</feature>
<evidence type="ECO:0000256" key="8">
    <source>
        <dbReference type="ARBA" id="ARBA00023170"/>
    </source>
</evidence>